<evidence type="ECO:0000259" key="2">
    <source>
        <dbReference type="PROSITE" id="PS50181"/>
    </source>
</evidence>
<protein>
    <recommendedName>
        <fullName evidence="2">F-box domain-containing protein</fullName>
    </recommendedName>
</protein>
<evidence type="ECO:0000313" key="3">
    <source>
        <dbReference type="EMBL" id="RKP11120.1"/>
    </source>
</evidence>
<dbReference type="SUPFAM" id="SSF81383">
    <property type="entry name" value="F-box domain"/>
    <property type="match status" value="1"/>
</dbReference>
<name>A0A4P9Y048_9FUNG</name>
<dbReference type="AlphaFoldDB" id="A0A4P9Y048"/>
<organism evidence="3 4">
    <name type="scientific">Thamnocephalis sphaerospora</name>
    <dbReference type="NCBI Taxonomy" id="78915"/>
    <lineage>
        <taxon>Eukaryota</taxon>
        <taxon>Fungi</taxon>
        <taxon>Fungi incertae sedis</taxon>
        <taxon>Zoopagomycota</taxon>
        <taxon>Zoopagomycotina</taxon>
        <taxon>Zoopagomycetes</taxon>
        <taxon>Zoopagales</taxon>
        <taxon>Sigmoideomycetaceae</taxon>
        <taxon>Thamnocephalis</taxon>
    </lineage>
</organism>
<dbReference type="InterPro" id="IPR001810">
    <property type="entry name" value="F-box_dom"/>
</dbReference>
<feature type="domain" description="F-box" evidence="2">
    <location>
        <begin position="6"/>
        <end position="52"/>
    </location>
</feature>
<dbReference type="InterPro" id="IPR036047">
    <property type="entry name" value="F-box-like_dom_sf"/>
</dbReference>
<accession>A0A4P9Y048</accession>
<dbReference type="Gene3D" id="1.20.1280.50">
    <property type="match status" value="1"/>
</dbReference>
<dbReference type="Pfam" id="PF12937">
    <property type="entry name" value="F-box-like"/>
    <property type="match status" value="1"/>
</dbReference>
<dbReference type="EMBL" id="KZ992426">
    <property type="protein sequence ID" value="RKP11120.1"/>
    <property type="molecule type" value="Genomic_DNA"/>
</dbReference>
<sequence>MSSFASHPMLLLPPELHARILLFLPVDALVALFACSRYWHELAESNKFWRRVYYAKYPAHSFEREILVEIFCRQLEDQQKPRTELNFSLIDWKRAFVKRWQYQRVSENNDYVVQELPLQRNFARIHAQCNSGFVLEAGGRLLALRSSDWTSVCFSRGTPQALVVNERYIARADKVHHSCKAGGPYAFHHHCTVIRAWRWGEEQPFATVHAPGLLIFRRNMILYSHWLAWTGFEGKIGVKNPRRTAMVYDLYAPDEPVLAHTGDFASACFYYDWHRALDDPSYERPLGMVVEQKPKDASDLRMTLYSLSQPQEIILQKDLDAKLFHGYFRVRVALSTSRPNHASIYIWSLQHTMICIEQAVVPEQSRVITGYPVVCGDWLKRAQVFEVDDSYIFVTVYTRVTIKDYFGGKDIVIPKPKAPRKKVPTTRRSSSTYRRMEATRRAMDAAAVAATTTTATTPPTTTTAGEVAETLASQEAGVDANTSPG</sequence>
<feature type="region of interest" description="Disordered" evidence="1">
    <location>
        <begin position="417"/>
        <end position="436"/>
    </location>
</feature>
<dbReference type="PROSITE" id="PS50181">
    <property type="entry name" value="FBOX"/>
    <property type="match status" value="1"/>
</dbReference>
<dbReference type="Proteomes" id="UP000271241">
    <property type="component" value="Unassembled WGS sequence"/>
</dbReference>
<gene>
    <name evidence="3" type="ORF">THASP1DRAFT_27099</name>
</gene>
<evidence type="ECO:0000256" key="1">
    <source>
        <dbReference type="SAM" id="MobiDB-lite"/>
    </source>
</evidence>
<proteinExistence type="predicted"/>
<keyword evidence="4" id="KW-1185">Reference proteome</keyword>
<reference evidence="4" key="1">
    <citation type="journal article" date="2018" name="Nat. Microbiol.">
        <title>Leveraging single-cell genomics to expand the fungal tree of life.</title>
        <authorList>
            <person name="Ahrendt S.R."/>
            <person name="Quandt C.A."/>
            <person name="Ciobanu D."/>
            <person name="Clum A."/>
            <person name="Salamov A."/>
            <person name="Andreopoulos B."/>
            <person name="Cheng J.F."/>
            <person name="Woyke T."/>
            <person name="Pelin A."/>
            <person name="Henrissat B."/>
            <person name="Reynolds N.K."/>
            <person name="Benny G.L."/>
            <person name="Smith M.E."/>
            <person name="James T.Y."/>
            <person name="Grigoriev I.V."/>
        </authorList>
    </citation>
    <scope>NUCLEOTIDE SEQUENCE [LARGE SCALE GENOMIC DNA]</scope>
    <source>
        <strain evidence="4">RSA 1356</strain>
    </source>
</reference>
<evidence type="ECO:0000313" key="4">
    <source>
        <dbReference type="Proteomes" id="UP000271241"/>
    </source>
</evidence>